<keyword evidence="2" id="KW-0812">Transmembrane</keyword>
<name>A0AAN6K4R5_9PEZI</name>
<feature type="region of interest" description="Disordered" evidence="1">
    <location>
        <begin position="129"/>
        <end position="152"/>
    </location>
</feature>
<feature type="compositionally biased region" description="Gly residues" evidence="1">
    <location>
        <begin position="140"/>
        <end position="152"/>
    </location>
</feature>
<evidence type="ECO:0000256" key="1">
    <source>
        <dbReference type="SAM" id="MobiDB-lite"/>
    </source>
</evidence>
<proteinExistence type="predicted"/>
<evidence type="ECO:0000313" key="3">
    <source>
        <dbReference type="EMBL" id="KAK0959463.1"/>
    </source>
</evidence>
<keyword evidence="4" id="KW-1185">Reference proteome</keyword>
<protein>
    <submittedName>
        <fullName evidence="3">Uncharacterized protein</fullName>
    </submittedName>
</protein>
<dbReference type="Proteomes" id="UP001175353">
    <property type="component" value="Unassembled WGS sequence"/>
</dbReference>
<keyword evidence="2" id="KW-1133">Transmembrane helix</keyword>
<feature type="transmembrane region" description="Helical" evidence="2">
    <location>
        <begin position="6"/>
        <end position="28"/>
    </location>
</feature>
<feature type="transmembrane region" description="Helical" evidence="2">
    <location>
        <begin position="40"/>
        <end position="63"/>
    </location>
</feature>
<evidence type="ECO:0000256" key="2">
    <source>
        <dbReference type="SAM" id="Phobius"/>
    </source>
</evidence>
<accession>A0AAN6K4R5</accession>
<sequence>MQKSRTITIAVIEILNEVIPMGLVIHFVGNLQMSAQMRCYVMIGYISRFSNIALITILSWLSITLQEVARPSATVISLLVVQDLLVLFEFLCVVAIYLSRALNDFQTVRQAVMPPNANVHNTFRSLGNKESKRDLLGPGRSRGGTSGGSQPT</sequence>
<evidence type="ECO:0000313" key="4">
    <source>
        <dbReference type="Proteomes" id="UP001175353"/>
    </source>
</evidence>
<comment type="caution">
    <text evidence="3">The sequence shown here is derived from an EMBL/GenBank/DDBJ whole genome shotgun (WGS) entry which is preliminary data.</text>
</comment>
<feature type="transmembrane region" description="Helical" evidence="2">
    <location>
        <begin position="75"/>
        <end position="99"/>
    </location>
</feature>
<keyword evidence="2" id="KW-0472">Membrane</keyword>
<reference evidence="3" key="1">
    <citation type="submission" date="2023-06" db="EMBL/GenBank/DDBJ databases">
        <title>Black Yeasts Isolated from many extreme environments.</title>
        <authorList>
            <person name="Coleine C."/>
            <person name="Stajich J.E."/>
            <person name="Selbmann L."/>
        </authorList>
    </citation>
    <scope>NUCLEOTIDE SEQUENCE</scope>
    <source>
        <strain evidence="3">CCFEE 5200</strain>
    </source>
</reference>
<dbReference type="EMBL" id="JAUJLE010000353">
    <property type="protein sequence ID" value="KAK0959463.1"/>
    <property type="molecule type" value="Genomic_DNA"/>
</dbReference>
<dbReference type="AlphaFoldDB" id="A0AAN6K4R5"/>
<gene>
    <name evidence="3" type="ORF">LTR91_020839</name>
</gene>
<organism evidence="3 4">
    <name type="scientific">Friedmanniomyces endolithicus</name>
    <dbReference type="NCBI Taxonomy" id="329885"/>
    <lineage>
        <taxon>Eukaryota</taxon>
        <taxon>Fungi</taxon>
        <taxon>Dikarya</taxon>
        <taxon>Ascomycota</taxon>
        <taxon>Pezizomycotina</taxon>
        <taxon>Dothideomycetes</taxon>
        <taxon>Dothideomycetidae</taxon>
        <taxon>Mycosphaerellales</taxon>
        <taxon>Teratosphaeriaceae</taxon>
        <taxon>Friedmanniomyces</taxon>
    </lineage>
</organism>